<evidence type="ECO:0000313" key="2">
    <source>
        <dbReference type="EMBL" id="CAD7433563.1"/>
    </source>
</evidence>
<organism evidence="2">
    <name type="scientific">Timema monikensis</name>
    <dbReference type="NCBI Taxonomy" id="170555"/>
    <lineage>
        <taxon>Eukaryota</taxon>
        <taxon>Metazoa</taxon>
        <taxon>Ecdysozoa</taxon>
        <taxon>Arthropoda</taxon>
        <taxon>Hexapoda</taxon>
        <taxon>Insecta</taxon>
        <taxon>Pterygota</taxon>
        <taxon>Neoptera</taxon>
        <taxon>Polyneoptera</taxon>
        <taxon>Phasmatodea</taxon>
        <taxon>Timematodea</taxon>
        <taxon>Timematoidea</taxon>
        <taxon>Timematidae</taxon>
        <taxon>Timema</taxon>
    </lineage>
</organism>
<dbReference type="EMBL" id="OB796559">
    <property type="protein sequence ID" value="CAD7433563.1"/>
    <property type="molecule type" value="Genomic_DNA"/>
</dbReference>
<reference evidence="2" key="1">
    <citation type="submission" date="2020-11" db="EMBL/GenBank/DDBJ databases">
        <authorList>
            <person name="Tran Van P."/>
        </authorList>
    </citation>
    <scope>NUCLEOTIDE SEQUENCE</scope>
</reference>
<proteinExistence type="predicted"/>
<dbReference type="PANTHER" id="PTHR47329">
    <property type="entry name" value="OS05G0129900 PROTEIN"/>
    <property type="match status" value="1"/>
</dbReference>
<gene>
    <name evidence="2" type="ORF">TMSB3V08_LOCUS10234</name>
</gene>
<evidence type="ECO:0000259" key="1">
    <source>
        <dbReference type="Pfam" id="PF13877"/>
    </source>
</evidence>
<dbReference type="PANTHER" id="PTHR47329:SF1">
    <property type="entry name" value="OS05G0129900 PROTEIN"/>
    <property type="match status" value="1"/>
</dbReference>
<dbReference type="InterPro" id="IPR025986">
    <property type="entry name" value="RPAP3-like_C"/>
</dbReference>
<name>A0A7R9EII7_9NEOP</name>
<feature type="domain" description="RNA-polymerase II-associated protein 3-like C-terminal" evidence="1">
    <location>
        <begin position="30"/>
        <end position="121"/>
    </location>
</feature>
<dbReference type="Pfam" id="PF13877">
    <property type="entry name" value="RPAP3_C"/>
    <property type="match status" value="1"/>
</dbReference>
<protein>
    <recommendedName>
        <fullName evidence="1">RNA-polymerase II-associated protein 3-like C-terminal domain-containing protein</fullName>
    </recommendedName>
</protein>
<accession>A0A7R9EII7</accession>
<dbReference type="AlphaFoldDB" id="A0A7R9EII7"/>
<sequence length="160" mass="17950">MKQTISIVTVLNCSPQMSGGHRLQDSVMSPSSPYEFLKVWESLEDPNLMSHARLLRGLEPSDLTIVLGNKLDGNMLRTILTCLEQHFLTRREDGQLALQYLQALSKAERFSVVIMFLTDKEVIQNLFGRLESLGLEPSKELKNMLAAFLHPTVLQPIGGI</sequence>